<comment type="caution">
    <text evidence="2">The sequence shown here is derived from an EMBL/GenBank/DDBJ whole genome shotgun (WGS) entry which is preliminary data.</text>
</comment>
<evidence type="ECO:0000313" key="3">
    <source>
        <dbReference type="Proteomes" id="UP000293613"/>
    </source>
</evidence>
<feature type="signal peptide" evidence="1">
    <location>
        <begin position="1"/>
        <end position="35"/>
    </location>
</feature>
<gene>
    <name evidence="2" type="ORF">PG2011B_1194</name>
</gene>
<sequence>MKPLRRNAKWHRLVVSMGAAICSFVFLLCPLGAHAATIEGADAGTPFLIEGGTTQSADPTRYDYVPEPSSENPSIQPRTAGGTQFLGSFSFDFGGVSFTVPNARLFHQIMGSGTHVDQEYSYFAALPKVCNWRIDYQNRYGSTIYSTRSRGTNWTCATFEVKDEGFSNFDLKPGLQCARVYVSGVYRGEQCHNITK</sequence>
<evidence type="ECO:0000256" key="1">
    <source>
        <dbReference type="SAM" id="SignalP"/>
    </source>
</evidence>
<dbReference type="Proteomes" id="UP000293613">
    <property type="component" value="Unassembled WGS sequence"/>
</dbReference>
<dbReference type="EMBL" id="RSCO01000028">
    <property type="protein sequence ID" value="RYM94479.1"/>
    <property type="molecule type" value="Genomic_DNA"/>
</dbReference>
<protein>
    <recommendedName>
        <fullName evidence="4">Secreted protein</fullName>
    </recommendedName>
</protein>
<dbReference type="AlphaFoldDB" id="A0A8B3RHW1"/>
<feature type="chain" id="PRO_5032499167" description="Secreted protein" evidence="1">
    <location>
        <begin position="36"/>
        <end position="196"/>
    </location>
</feature>
<organism evidence="2 3">
    <name type="scientific">Bifidobacterium animalis subsp. lactis</name>
    <name type="common">Bifidobacterium lactis</name>
    <dbReference type="NCBI Taxonomy" id="302911"/>
    <lineage>
        <taxon>Bacteria</taxon>
        <taxon>Bacillati</taxon>
        <taxon>Actinomycetota</taxon>
        <taxon>Actinomycetes</taxon>
        <taxon>Bifidobacteriales</taxon>
        <taxon>Bifidobacteriaceae</taxon>
        <taxon>Bifidobacterium</taxon>
    </lineage>
</organism>
<accession>A0A8B3RHW1</accession>
<evidence type="ECO:0000313" key="2">
    <source>
        <dbReference type="EMBL" id="RYM94479.1"/>
    </source>
</evidence>
<name>A0A8B3RHW1_BIFAN</name>
<reference evidence="2 3" key="1">
    <citation type="journal article" date="2019" name="Appl. Environ. Microbiol.">
        <title>Dissecting the evolutionary development of the Bifidobacterium animalis species through comparative genomics analyses.</title>
        <authorList>
            <person name="Lugli G.A."/>
            <person name="Mancino W."/>
            <person name="Milani C."/>
            <person name="Duranti S."/>
            <person name="Mancabelli L."/>
            <person name="Napoli S."/>
            <person name="Mangifesta M."/>
            <person name="Viappiani A."/>
            <person name="Anzalone R."/>
            <person name="Longhi G."/>
            <person name="van Sinderen D."/>
            <person name="Ventura M."/>
            <person name="Turroni F."/>
        </authorList>
    </citation>
    <scope>NUCLEOTIDE SEQUENCE [LARGE SCALE GENOMIC DNA]</scope>
    <source>
        <strain evidence="2 3">2011B</strain>
    </source>
</reference>
<evidence type="ECO:0008006" key="4">
    <source>
        <dbReference type="Google" id="ProtNLM"/>
    </source>
</evidence>
<proteinExistence type="predicted"/>
<keyword evidence="1" id="KW-0732">Signal</keyword>